<feature type="compositionally biased region" description="Low complexity" evidence="1">
    <location>
        <begin position="10"/>
        <end position="21"/>
    </location>
</feature>
<evidence type="ECO:0000259" key="2">
    <source>
        <dbReference type="PROSITE" id="PS50800"/>
    </source>
</evidence>
<name>A0A504WSM3_FASGI</name>
<protein>
    <recommendedName>
        <fullName evidence="2">SAP domain-containing protein</fullName>
    </recommendedName>
</protein>
<feature type="region of interest" description="Disordered" evidence="1">
    <location>
        <begin position="1"/>
        <end position="22"/>
    </location>
</feature>
<dbReference type="Gene3D" id="1.10.720.30">
    <property type="entry name" value="SAP domain"/>
    <property type="match status" value="1"/>
</dbReference>
<dbReference type="SMART" id="SM00513">
    <property type="entry name" value="SAP"/>
    <property type="match status" value="1"/>
</dbReference>
<comment type="caution">
    <text evidence="3">The sequence shown here is derived from an EMBL/GenBank/DDBJ whole genome shotgun (WGS) entry which is preliminary data.</text>
</comment>
<sequence length="1128" mass="120978">MSSDSFARKSTSPQSSTEVSSLQVNRLKNKEGCVAFVSAQNAFFTAYISHPDKVRQLQRAKVDPGVDSLIRCGSLQYPRVEPPYCAGDHLFTVTQSIPTPPPLPVTKSTKGAASVVISCTCSSTAVVSTTVTSCAGLQRHAVTGKHVVGTSNSRSMKDETVISKYGALVFHNYCPKSFDSVDPPASSSFLEKQRAREAQQADLLRLQDTAFAHHLVQKELCELAIRRPLHQDDVTIEAHSVLSTGSHFTQQSQSDQSHSLSVSNSPSQPDSVSIKQSPSSFTPHTLSESYSGGQSMNWLTDAANSMVFVLDTQSDGFGSESGSTGGTLAQLNKTQLRAECRERKLPRSGVKAALIRQLEPHSDEILSKYFSSSTTPMSYDVPDRSPAPQMAPLHSLQSVPISPNGGPLSYSQPLQSAYPPPPPVWTAPVPSAGTVFTVSPSQWPLPTVSHAAGILVCPSAQTVQPVMRTAASLNTTPTTLLIAPQPALPFSSPTEIRHSNSAPFFTEMNGAISVPTPGSETVTQSPGHWSSVPSTSLIPVQFETGNLTTNGAPSPHPIGMYLGMVQTPMLSGSAGVLNKPTIYLTSNVLSLAQATDILCKAVSTASPVCTTTTSAVSSTGQTLPSPTDNGWLFAQTSSFDSENRTVTESGAYHLNSDMLQSTHQTGASGDHTSSVELPSLGQIQNMWLRIRELRRVIAKTQESLASSSESSVMGRNSAQIQQLKSEHERLVTLFRLVIIARIDALSESRDSGVIKNTLSSADLQVELKLMQYYLRILGGDTVAAEGGPVFTSGPRLRRASSPLLEGKTVSEQHSSIPKPTDLLDVAHETSSGLLTSTPRSESSLNQNIASCTETLLPSSWFNCSRAAEFNRGRSPPTHNPPNVPVPMDDMFTPGESSEPPSSPLTTDVLFELWDSVAKDNAQLIQTETQNGDVHCSSLPESLRHGSCGSSAKMDNHHFQCDTGDIIHQPMSTEPFDPLDNQMHANKIDVRHPFDINRPICSVGNDQMKHSSDRTHQPSLSVAHPLLDDSVSRDTDTLHSPAAPSTVAVDVDWSSLVSSSCLFPLHAQTERTCTDPGYPMIDNSELSHMVSVSNTAIASHSSPLFHDLMDTADSTLGLSPLVAHWTGEA</sequence>
<organism evidence="3 4">
    <name type="scientific">Fasciola gigantica</name>
    <name type="common">Giant liver fluke</name>
    <dbReference type="NCBI Taxonomy" id="46835"/>
    <lineage>
        <taxon>Eukaryota</taxon>
        <taxon>Metazoa</taxon>
        <taxon>Spiralia</taxon>
        <taxon>Lophotrochozoa</taxon>
        <taxon>Platyhelminthes</taxon>
        <taxon>Trematoda</taxon>
        <taxon>Digenea</taxon>
        <taxon>Plagiorchiida</taxon>
        <taxon>Echinostomata</taxon>
        <taxon>Echinostomatoidea</taxon>
        <taxon>Fasciolidae</taxon>
        <taxon>Fasciola</taxon>
    </lineage>
</organism>
<dbReference type="Proteomes" id="UP000316759">
    <property type="component" value="Unassembled WGS sequence"/>
</dbReference>
<proteinExistence type="predicted"/>
<dbReference type="Pfam" id="PF02037">
    <property type="entry name" value="SAP"/>
    <property type="match status" value="1"/>
</dbReference>
<dbReference type="InterPro" id="IPR003034">
    <property type="entry name" value="SAP_dom"/>
</dbReference>
<feature type="domain" description="SAP" evidence="2">
    <location>
        <begin position="328"/>
        <end position="362"/>
    </location>
</feature>
<keyword evidence="4" id="KW-1185">Reference proteome</keyword>
<feature type="compositionally biased region" description="Polar residues" evidence="1">
    <location>
        <begin position="266"/>
        <end position="288"/>
    </location>
</feature>
<dbReference type="InterPro" id="IPR036361">
    <property type="entry name" value="SAP_dom_sf"/>
</dbReference>
<evidence type="ECO:0000313" key="4">
    <source>
        <dbReference type="Proteomes" id="UP000316759"/>
    </source>
</evidence>
<dbReference type="AlphaFoldDB" id="A0A504WSM3"/>
<evidence type="ECO:0000313" key="3">
    <source>
        <dbReference type="EMBL" id="TPP39596.1"/>
    </source>
</evidence>
<gene>
    <name evidence="3" type="ORF">FGIG_09242</name>
</gene>
<feature type="region of interest" description="Disordered" evidence="1">
    <location>
        <begin position="245"/>
        <end position="288"/>
    </location>
</feature>
<reference evidence="3 4" key="1">
    <citation type="submission" date="2019-04" db="EMBL/GenBank/DDBJ databases">
        <title>Annotation for the trematode Fasciola gigantica.</title>
        <authorList>
            <person name="Choi Y.-J."/>
        </authorList>
    </citation>
    <scope>NUCLEOTIDE SEQUENCE [LARGE SCALE GENOMIC DNA]</scope>
    <source>
        <strain evidence="3">Uganda_cow_1</strain>
    </source>
</reference>
<feature type="compositionally biased region" description="Low complexity" evidence="1">
    <location>
        <begin position="250"/>
        <end position="265"/>
    </location>
</feature>
<dbReference type="STRING" id="46835.A0A504WSM3"/>
<evidence type="ECO:0000256" key="1">
    <source>
        <dbReference type="SAM" id="MobiDB-lite"/>
    </source>
</evidence>
<dbReference type="PROSITE" id="PS50800">
    <property type="entry name" value="SAP"/>
    <property type="match status" value="1"/>
</dbReference>
<dbReference type="EMBL" id="SUNJ01016026">
    <property type="protein sequence ID" value="TPP39596.1"/>
    <property type="molecule type" value="Genomic_DNA"/>
</dbReference>
<feature type="region of interest" description="Disordered" evidence="1">
    <location>
        <begin position="869"/>
        <end position="903"/>
    </location>
</feature>
<dbReference type="OrthoDB" id="197676at2759"/>
<accession>A0A504WSM3</accession>